<dbReference type="InterPro" id="IPR023214">
    <property type="entry name" value="HAD_sf"/>
</dbReference>
<reference evidence="4" key="1">
    <citation type="submission" date="2020-05" db="EMBL/GenBank/DDBJ databases">
        <authorList>
            <person name="Chiriac C."/>
            <person name="Salcher M."/>
            <person name="Ghai R."/>
            <person name="Kavagutti S V."/>
        </authorList>
    </citation>
    <scope>NUCLEOTIDE SEQUENCE</scope>
</reference>
<sequence>MDTRRVTKQIPADPDLHQGTSIQGAAFFDLDRTMIPGSSVFTLAGVAWKSGHLSTRQMMSDAWEALTFRTSGATDGKTLKVRQRILGAIKGQDAQTLQSLAADVIPKIVSKVRPETLEIIRSHHSAGRPTYIVSASPAEIVEPLAAALGMTGGIGTKSEIVNGRYTGEIIGPFCYGSGKVVAIMELARDLGYDLSQSYSYSDAASDLPMLESTKYSVAINPDAELEHIALERSYPIVRFSGMRIRSQSRFRYSPKKICLALGLCFSILALGRKDNRKAAQLLLSRS</sequence>
<gene>
    <name evidence="4" type="ORF">UFOPK2880_01896</name>
</gene>
<accession>A0A6J6WXW8</accession>
<dbReference type="SUPFAM" id="SSF56784">
    <property type="entry name" value="HAD-like"/>
    <property type="match status" value="1"/>
</dbReference>
<dbReference type="Gene3D" id="3.40.50.1000">
    <property type="entry name" value="HAD superfamily/HAD-like"/>
    <property type="match status" value="1"/>
</dbReference>
<dbReference type="EMBL" id="CAEZZP010000195">
    <property type="protein sequence ID" value="CAB4788929.1"/>
    <property type="molecule type" value="Genomic_DNA"/>
</dbReference>
<evidence type="ECO:0000313" key="4">
    <source>
        <dbReference type="EMBL" id="CAB4788929.1"/>
    </source>
</evidence>
<dbReference type="InterPro" id="IPR036412">
    <property type="entry name" value="HAD-like_sf"/>
</dbReference>
<dbReference type="InterPro" id="IPR006385">
    <property type="entry name" value="HAD_hydro_SerB1"/>
</dbReference>
<evidence type="ECO:0000256" key="2">
    <source>
        <dbReference type="ARBA" id="ARBA00022801"/>
    </source>
</evidence>
<dbReference type="GO" id="GO:0046872">
    <property type="term" value="F:metal ion binding"/>
    <property type="evidence" value="ECO:0007669"/>
    <property type="project" value="UniProtKB-KW"/>
</dbReference>
<dbReference type="Gene3D" id="1.20.1440.100">
    <property type="entry name" value="SG protein - dephosphorylation function"/>
    <property type="match status" value="1"/>
</dbReference>
<proteinExistence type="predicted"/>
<dbReference type="GO" id="GO:0016787">
    <property type="term" value="F:hydrolase activity"/>
    <property type="evidence" value="ECO:0007669"/>
    <property type="project" value="UniProtKB-KW"/>
</dbReference>
<dbReference type="PANTHER" id="PTHR43344">
    <property type="entry name" value="PHOSPHOSERINE PHOSPHATASE"/>
    <property type="match status" value="1"/>
</dbReference>
<keyword evidence="1" id="KW-0479">Metal-binding</keyword>
<organism evidence="4">
    <name type="scientific">freshwater metagenome</name>
    <dbReference type="NCBI Taxonomy" id="449393"/>
    <lineage>
        <taxon>unclassified sequences</taxon>
        <taxon>metagenomes</taxon>
        <taxon>ecological metagenomes</taxon>
    </lineage>
</organism>
<dbReference type="AlphaFoldDB" id="A0A6J6WXW8"/>
<dbReference type="NCBIfam" id="TIGR01490">
    <property type="entry name" value="HAD-SF-IB-hyp1"/>
    <property type="match status" value="1"/>
</dbReference>
<protein>
    <submittedName>
        <fullName evidence="4">Unannotated protein</fullName>
    </submittedName>
</protein>
<evidence type="ECO:0000256" key="3">
    <source>
        <dbReference type="ARBA" id="ARBA00022842"/>
    </source>
</evidence>
<dbReference type="CDD" id="cd02612">
    <property type="entry name" value="HAD_PGPPase"/>
    <property type="match status" value="1"/>
</dbReference>
<name>A0A6J6WXW8_9ZZZZ</name>
<keyword evidence="3" id="KW-0460">Magnesium</keyword>
<dbReference type="NCBIfam" id="TIGR01488">
    <property type="entry name" value="HAD-SF-IB"/>
    <property type="match status" value="1"/>
</dbReference>
<dbReference type="InterPro" id="IPR050582">
    <property type="entry name" value="HAD-like_SerB"/>
</dbReference>
<dbReference type="PANTHER" id="PTHR43344:SF13">
    <property type="entry name" value="PHOSPHATASE RV3661-RELATED"/>
    <property type="match status" value="1"/>
</dbReference>
<keyword evidence="2" id="KW-0378">Hydrolase</keyword>
<dbReference type="Pfam" id="PF12710">
    <property type="entry name" value="HAD"/>
    <property type="match status" value="1"/>
</dbReference>
<evidence type="ECO:0000256" key="1">
    <source>
        <dbReference type="ARBA" id="ARBA00022723"/>
    </source>
</evidence>